<evidence type="ECO:0000313" key="2">
    <source>
        <dbReference type="Proteomes" id="UP000094412"/>
    </source>
</evidence>
<name>A0A1C2DZ01_9HYPH</name>
<proteinExistence type="predicted"/>
<dbReference type="Proteomes" id="UP000094412">
    <property type="component" value="Unassembled WGS sequence"/>
</dbReference>
<dbReference type="AlphaFoldDB" id="A0A1C2DZ01"/>
<evidence type="ECO:0000313" key="1">
    <source>
        <dbReference type="EMBL" id="OCX19990.1"/>
    </source>
</evidence>
<dbReference type="EMBL" id="MDEO01000030">
    <property type="protein sequence ID" value="OCX19990.1"/>
    <property type="molecule type" value="Genomic_DNA"/>
</dbReference>
<gene>
    <name evidence="1" type="ORF">QV13_10400</name>
</gene>
<organism evidence="1 2">
    <name type="scientific">Mesorhizobium hungaricum</name>
    <dbReference type="NCBI Taxonomy" id="1566387"/>
    <lineage>
        <taxon>Bacteria</taxon>
        <taxon>Pseudomonadati</taxon>
        <taxon>Pseudomonadota</taxon>
        <taxon>Alphaproteobacteria</taxon>
        <taxon>Hyphomicrobiales</taxon>
        <taxon>Phyllobacteriaceae</taxon>
        <taxon>Mesorhizobium</taxon>
    </lineage>
</organism>
<accession>A0A1C2DZ01</accession>
<protein>
    <submittedName>
        <fullName evidence="1">Uncharacterized protein</fullName>
    </submittedName>
</protein>
<keyword evidence="2" id="KW-1185">Reference proteome</keyword>
<comment type="caution">
    <text evidence="1">The sequence shown here is derived from an EMBL/GenBank/DDBJ whole genome shotgun (WGS) entry which is preliminary data.</text>
</comment>
<sequence>MGAICQDCGLDTTPRPVTKGTWEWYMVLPEIWAQAGMPPMVPNEHGLTDEEFLCIGCIEARLGRLLNASDFTSQRVNEPSEFDTPRLVSRKGT</sequence>
<reference evidence="1 2" key="1">
    <citation type="submission" date="2016-08" db="EMBL/GenBank/DDBJ databases">
        <title>Whole genome sequence of Mesorhizobium sp. strain UASWS1009 isolated from industrial sewage.</title>
        <authorList>
            <person name="Crovadore J."/>
            <person name="Calmin G."/>
            <person name="Chablais R."/>
            <person name="Cochard B."/>
            <person name="Lefort F."/>
        </authorList>
    </citation>
    <scope>NUCLEOTIDE SEQUENCE [LARGE SCALE GENOMIC DNA]</scope>
    <source>
        <strain evidence="1 2">UASWS1009</strain>
    </source>
</reference>